<name>A0A1G5BYB2_9BACT</name>
<proteinExistence type="predicted"/>
<sequence length="343" mass="39949">MVKVRVFQAGDEHRWDRYVNGHADGTFFHLVSWKHVVETTFGHRSWYLIAEDEEDRMVGVLPLFEIKSLLFGHFVVSTPFAETGGPLTDSDAVTARLLDESDTIAKKTKCHYVEFRNRHGMPDLPTKDLYYNFKKEISSSDDANLKAIPRKSRAMVRKGIKMGLRSEFGNHLLDEFYDILSKNYHRLGTPVFQKRFFVNFLKCCGENARIMVVRTPEGRAASAVLTFYYKNHVIPYYAGSDFRLRHLAPNDFMYWELMRDASWKGCHCFDFGRSKKGTGSFHFKKNWGFEPEPLAYQYHLLDVGEMPDLSPANPKYQRRIEMWRRMPLQATRVAGPMLSKYLV</sequence>
<dbReference type="SUPFAM" id="SSF55729">
    <property type="entry name" value="Acyl-CoA N-acyltransferases (Nat)"/>
    <property type="match status" value="2"/>
</dbReference>
<organism evidence="2 3">
    <name type="scientific">Desulfoluna spongiiphila</name>
    <dbReference type="NCBI Taxonomy" id="419481"/>
    <lineage>
        <taxon>Bacteria</taxon>
        <taxon>Pseudomonadati</taxon>
        <taxon>Thermodesulfobacteriota</taxon>
        <taxon>Desulfobacteria</taxon>
        <taxon>Desulfobacterales</taxon>
        <taxon>Desulfolunaceae</taxon>
        <taxon>Desulfoluna</taxon>
    </lineage>
</organism>
<keyword evidence="3" id="KW-1185">Reference proteome</keyword>
<dbReference type="Pfam" id="PF13480">
    <property type="entry name" value="Acetyltransf_6"/>
    <property type="match status" value="1"/>
</dbReference>
<dbReference type="InterPro" id="IPR016181">
    <property type="entry name" value="Acyl_CoA_acyltransferase"/>
</dbReference>
<evidence type="ECO:0000259" key="1">
    <source>
        <dbReference type="Pfam" id="PF13480"/>
    </source>
</evidence>
<dbReference type="OrthoDB" id="9785911at2"/>
<dbReference type="InterPro" id="IPR038740">
    <property type="entry name" value="BioF2-like_GNAT_dom"/>
</dbReference>
<dbReference type="Proteomes" id="UP000198870">
    <property type="component" value="Unassembled WGS sequence"/>
</dbReference>
<dbReference type="PANTHER" id="PTHR36174">
    <property type="entry name" value="LIPID II:GLYCINE GLYCYLTRANSFERASE"/>
    <property type="match status" value="1"/>
</dbReference>
<reference evidence="2 3" key="1">
    <citation type="submission" date="2016-10" db="EMBL/GenBank/DDBJ databases">
        <authorList>
            <person name="de Groot N.N."/>
        </authorList>
    </citation>
    <scope>NUCLEOTIDE SEQUENCE [LARGE SCALE GENOMIC DNA]</scope>
    <source>
        <strain evidence="2 3">AA1</strain>
    </source>
</reference>
<dbReference type="NCBIfam" id="TIGR03019">
    <property type="entry name" value="pepcterm_femAB"/>
    <property type="match status" value="1"/>
</dbReference>
<gene>
    <name evidence="2" type="ORF">SAMN05216233_102268</name>
</gene>
<evidence type="ECO:0000313" key="2">
    <source>
        <dbReference type="EMBL" id="SCX95249.1"/>
    </source>
</evidence>
<dbReference type="Gene3D" id="3.40.630.30">
    <property type="match status" value="1"/>
</dbReference>
<dbReference type="InterPro" id="IPR050644">
    <property type="entry name" value="PG_Glycine_Bridge_Synth"/>
</dbReference>
<evidence type="ECO:0000313" key="3">
    <source>
        <dbReference type="Proteomes" id="UP000198870"/>
    </source>
</evidence>
<dbReference type="AlphaFoldDB" id="A0A1G5BYB2"/>
<dbReference type="PANTHER" id="PTHR36174:SF1">
    <property type="entry name" value="LIPID II:GLYCINE GLYCYLTRANSFERASE"/>
    <property type="match status" value="1"/>
</dbReference>
<dbReference type="STRING" id="419481.SAMN05216233_102268"/>
<dbReference type="InterPro" id="IPR017469">
    <property type="entry name" value="PEP-CTERM_FemAB-rel"/>
</dbReference>
<dbReference type="EMBL" id="FMUX01000002">
    <property type="protein sequence ID" value="SCX95249.1"/>
    <property type="molecule type" value="Genomic_DNA"/>
</dbReference>
<dbReference type="RefSeq" id="WP_092208685.1">
    <property type="nucleotide sequence ID" value="NZ_FMUX01000002.1"/>
</dbReference>
<protein>
    <submittedName>
        <fullName evidence="2">FemAB-related protein, PEP-CTERM system-associated</fullName>
    </submittedName>
</protein>
<accession>A0A1G5BYB2</accession>
<feature type="domain" description="BioF2-like acetyltransferase" evidence="1">
    <location>
        <begin position="154"/>
        <end position="285"/>
    </location>
</feature>